<gene>
    <name evidence="8" type="ORF">A2G96_03845</name>
</gene>
<dbReference type="SUPFAM" id="SSF46894">
    <property type="entry name" value="C-terminal effector domain of the bipartite response regulators"/>
    <property type="match status" value="1"/>
</dbReference>
<proteinExistence type="predicted"/>
<keyword evidence="3 8" id="KW-0238">DNA-binding</keyword>
<dbReference type="SMART" id="SM00421">
    <property type="entry name" value="HTH_LUXR"/>
    <property type="match status" value="1"/>
</dbReference>
<dbReference type="Proteomes" id="UP000075238">
    <property type="component" value="Chromosome 1"/>
</dbReference>
<dbReference type="InterPro" id="IPR058245">
    <property type="entry name" value="NreC/VraR/RcsB-like_REC"/>
</dbReference>
<dbReference type="Pfam" id="PF00196">
    <property type="entry name" value="GerE"/>
    <property type="match status" value="1"/>
</dbReference>
<dbReference type="EMBL" id="CP014844">
    <property type="protein sequence ID" value="AMR76942.1"/>
    <property type="molecule type" value="Genomic_DNA"/>
</dbReference>
<evidence type="ECO:0000256" key="1">
    <source>
        <dbReference type="ARBA" id="ARBA00022553"/>
    </source>
</evidence>
<feature type="domain" description="HTH luxR-type" evidence="6">
    <location>
        <begin position="140"/>
        <end position="205"/>
    </location>
</feature>
<keyword evidence="2" id="KW-0805">Transcription regulation</keyword>
<dbReference type="CDD" id="cd17535">
    <property type="entry name" value="REC_NarL-like"/>
    <property type="match status" value="1"/>
</dbReference>
<keyword evidence="9" id="KW-1185">Reference proteome</keyword>
<dbReference type="InterPro" id="IPR011006">
    <property type="entry name" value="CheY-like_superfamily"/>
</dbReference>
<dbReference type="PROSITE" id="PS00622">
    <property type="entry name" value="HTH_LUXR_1"/>
    <property type="match status" value="1"/>
</dbReference>
<keyword evidence="1 5" id="KW-0597">Phosphoprotein</keyword>
<dbReference type="InterPro" id="IPR000792">
    <property type="entry name" value="Tscrpt_reg_LuxR_C"/>
</dbReference>
<dbReference type="AlphaFoldDB" id="A0A142JFT0"/>
<dbReference type="SUPFAM" id="SSF52172">
    <property type="entry name" value="CheY-like"/>
    <property type="match status" value="1"/>
</dbReference>
<dbReference type="GO" id="GO:0000160">
    <property type="term" value="P:phosphorelay signal transduction system"/>
    <property type="evidence" value="ECO:0007669"/>
    <property type="project" value="InterPro"/>
</dbReference>
<evidence type="ECO:0000259" key="6">
    <source>
        <dbReference type="PROSITE" id="PS50043"/>
    </source>
</evidence>
<dbReference type="PRINTS" id="PR00038">
    <property type="entry name" value="HTHLUXR"/>
</dbReference>
<dbReference type="GO" id="GO:0006355">
    <property type="term" value="P:regulation of DNA-templated transcription"/>
    <property type="evidence" value="ECO:0007669"/>
    <property type="project" value="InterPro"/>
</dbReference>
<dbReference type="STRING" id="1796606.A2G96_03845"/>
<dbReference type="PANTHER" id="PTHR43214">
    <property type="entry name" value="TWO-COMPONENT RESPONSE REGULATOR"/>
    <property type="match status" value="1"/>
</dbReference>
<sequence length="208" mass="22980">MPPTLIVDEPSRFRTLLCAELAAEFDTDEVLETDGVREGYRLAREHRPGLVLVDVERFGNPGIDFVRRVVATLPGVPLLVLSGNDTAQAPVRALRAGAHGFVVKQRGVEEVMQAVRGVLSGYLVFPLQTLETVRQLGEQQQAGLPRLSNREITILQYLARGHSNKSIAAQLLISSKTVSTHKANIMAKLHVGSLVEMVDYARRHQLVW</sequence>
<dbReference type="PANTHER" id="PTHR43214:SF41">
    <property type="entry name" value="NITRATE_NITRITE RESPONSE REGULATOR PROTEIN NARP"/>
    <property type="match status" value="1"/>
</dbReference>
<dbReference type="InterPro" id="IPR039420">
    <property type="entry name" value="WalR-like"/>
</dbReference>
<evidence type="ECO:0000256" key="3">
    <source>
        <dbReference type="ARBA" id="ARBA00023125"/>
    </source>
</evidence>
<dbReference type="KEGG" id="cnan:A2G96_03845"/>
<dbReference type="PROSITE" id="PS50043">
    <property type="entry name" value="HTH_LUXR_2"/>
    <property type="match status" value="1"/>
</dbReference>
<evidence type="ECO:0000313" key="9">
    <source>
        <dbReference type="Proteomes" id="UP000075238"/>
    </source>
</evidence>
<dbReference type="InterPro" id="IPR016032">
    <property type="entry name" value="Sig_transdc_resp-reg_C-effctor"/>
</dbReference>
<reference evidence="8 9" key="1">
    <citation type="submission" date="2016-03" db="EMBL/GenBank/DDBJ databases">
        <title>Complete genome sequence of a novel chlorpyrifos degrading bacterium, Cupriavidus nantongensis sp. X1.</title>
        <authorList>
            <person name="Fang L."/>
        </authorList>
    </citation>
    <scope>NUCLEOTIDE SEQUENCE [LARGE SCALE GENOMIC DNA]</scope>
    <source>
        <strain evidence="8 9">X1</strain>
    </source>
</reference>
<name>A0A142JFT0_9BURK</name>
<feature type="modified residue" description="4-aspartylphosphate" evidence="5">
    <location>
        <position position="54"/>
    </location>
</feature>
<dbReference type="CDD" id="cd06170">
    <property type="entry name" value="LuxR_C_like"/>
    <property type="match status" value="1"/>
</dbReference>
<evidence type="ECO:0000256" key="5">
    <source>
        <dbReference type="PROSITE-ProRule" id="PRU00169"/>
    </source>
</evidence>
<keyword evidence="4" id="KW-0804">Transcription</keyword>
<dbReference type="GO" id="GO:0003677">
    <property type="term" value="F:DNA binding"/>
    <property type="evidence" value="ECO:0007669"/>
    <property type="project" value="UniProtKB-KW"/>
</dbReference>
<evidence type="ECO:0000256" key="4">
    <source>
        <dbReference type="ARBA" id="ARBA00023163"/>
    </source>
</evidence>
<accession>A0A142JFT0</accession>
<dbReference type="RefSeq" id="WP_062796919.1">
    <property type="nucleotide sequence ID" value="NZ_CP014844.1"/>
</dbReference>
<protein>
    <submittedName>
        <fullName evidence="8">DNA-binding response regulator</fullName>
    </submittedName>
</protein>
<feature type="domain" description="Response regulatory" evidence="7">
    <location>
        <begin position="3"/>
        <end position="119"/>
    </location>
</feature>
<dbReference type="PROSITE" id="PS50110">
    <property type="entry name" value="RESPONSE_REGULATORY"/>
    <property type="match status" value="1"/>
</dbReference>
<evidence type="ECO:0000259" key="7">
    <source>
        <dbReference type="PROSITE" id="PS50110"/>
    </source>
</evidence>
<evidence type="ECO:0000313" key="8">
    <source>
        <dbReference type="EMBL" id="AMR76942.1"/>
    </source>
</evidence>
<dbReference type="Gene3D" id="3.40.50.2300">
    <property type="match status" value="1"/>
</dbReference>
<dbReference type="SMART" id="SM00448">
    <property type="entry name" value="REC"/>
    <property type="match status" value="1"/>
</dbReference>
<dbReference type="Pfam" id="PF00072">
    <property type="entry name" value="Response_reg"/>
    <property type="match status" value="1"/>
</dbReference>
<dbReference type="OrthoDB" id="9816469at2"/>
<evidence type="ECO:0000256" key="2">
    <source>
        <dbReference type="ARBA" id="ARBA00023015"/>
    </source>
</evidence>
<dbReference type="InterPro" id="IPR001789">
    <property type="entry name" value="Sig_transdc_resp-reg_receiver"/>
</dbReference>
<organism evidence="8 9">
    <name type="scientific">Cupriavidus nantongensis</name>
    <dbReference type="NCBI Taxonomy" id="1796606"/>
    <lineage>
        <taxon>Bacteria</taxon>
        <taxon>Pseudomonadati</taxon>
        <taxon>Pseudomonadota</taxon>
        <taxon>Betaproteobacteria</taxon>
        <taxon>Burkholderiales</taxon>
        <taxon>Burkholderiaceae</taxon>
        <taxon>Cupriavidus</taxon>
    </lineage>
</organism>